<evidence type="ECO:0000313" key="3">
    <source>
        <dbReference type="Proteomes" id="UP001239445"/>
    </source>
</evidence>
<dbReference type="PANTHER" id="PTHR42077">
    <property type="entry name" value="YALI0F30239P"/>
    <property type="match status" value="1"/>
</dbReference>
<dbReference type="Proteomes" id="UP001239445">
    <property type="component" value="Unassembled WGS sequence"/>
</dbReference>
<feature type="transmembrane region" description="Helical" evidence="1">
    <location>
        <begin position="12"/>
        <end position="33"/>
    </location>
</feature>
<reference evidence="2" key="1">
    <citation type="submission" date="2023-06" db="EMBL/GenBank/DDBJ databases">
        <title>Genome-scale phylogeny and comparative genomics of the fungal order Sordariales.</title>
        <authorList>
            <consortium name="Lawrence Berkeley National Laboratory"/>
            <person name="Hensen N."/>
            <person name="Bonometti L."/>
            <person name="Westerberg I."/>
            <person name="Brannstrom I.O."/>
            <person name="Guillou S."/>
            <person name="Cros-Aarteil S."/>
            <person name="Calhoun S."/>
            <person name="Haridas S."/>
            <person name="Kuo A."/>
            <person name="Mondo S."/>
            <person name="Pangilinan J."/>
            <person name="Riley R."/>
            <person name="Labutti K."/>
            <person name="Andreopoulos B."/>
            <person name="Lipzen A."/>
            <person name="Chen C."/>
            <person name="Yanf M."/>
            <person name="Daum C."/>
            <person name="Ng V."/>
            <person name="Clum A."/>
            <person name="Steindorff A."/>
            <person name="Ohm R."/>
            <person name="Martin F."/>
            <person name="Silar P."/>
            <person name="Natvig D."/>
            <person name="Lalanne C."/>
            <person name="Gautier V."/>
            <person name="Ament-Velasquez S.L."/>
            <person name="Kruys A."/>
            <person name="Hutchinson M.I."/>
            <person name="Powell A.J."/>
            <person name="Barry K."/>
            <person name="Miller A.N."/>
            <person name="Grigoriev I.V."/>
            <person name="Debuchy R."/>
            <person name="Gladieux P."/>
            <person name="Thoren M.H."/>
            <person name="Johannesson H."/>
        </authorList>
    </citation>
    <scope>NUCLEOTIDE SEQUENCE</scope>
    <source>
        <strain evidence="2">PSN4</strain>
    </source>
</reference>
<accession>A0AAJ0F9T9</accession>
<dbReference type="PANTHER" id="PTHR42077:SF1">
    <property type="entry name" value="YALI0F30239P"/>
    <property type="match status" value="1"/>
</dbReference>
<keyword evidence="1" id="KW-0472">Membrane</keyword>
<keyword evidence="3" id="KW-1185">Reference proteome</keyword>
<keyword evidence="1" id="KW-0812">Transmembrane</keyword>
<proteinExistence type="predicted"/>
<organism evidence="2 3">
    <name type="scientific">Echria macrotheca</name>
    <dbReference type="NCBI Taxonomy" id="438768"/>
    <lineage>
        <taxon>Eukaryota</taxon>
        <taxon>Fungi</taxon>
        <taxon>Dikarya</taxon>
        <taxon>Ascomycota</taxon>
        <taxon>Pezizomycotina</taxon>
        <taxon>Sordariomycetes</taxon>
        <taxon>Sordariomycetidae</taxon>
        <taxon>Sordariales</taxon>
        <taxon>Schizotheciaceae</taxon>
        <taxon>Echria</taxon>
    </lineage>
</organism>
<sequence length="94" mass="10519">MASTISSLLPLVIMLLFLGGLGFVLYQIYLSLIKIQTQAKEQMGSKNVVFTKDGVRVGVRHMENEAYVDRTQSWAVKAFNLGVEANKEVKKTKK</sequence>
<evidence type="ECO:0000313" key="2">
    <source>
        <dbReference type="EMBL" id="KAK1753479.1"/>
    </source>
</evidence>
<keyword evidence="1" id="KW-1133">Transmembrane helix</keyword>
<dbReference type="AlphaFoldDB" id="A0AAJ0F9T9"/>
<name>A0AAJ0F9T9_9PEZI</name>
<gene>
    <name evidence="2" type="ORF">QBC47DRAFT_403815</name>
</gene>
<dbReference type="EMBL" id="MU839837">
    <property type="protein sequence ID" value="KAK1753479.1"/>
    <property type="molecule type" value="Genomic_DNA"/>
</dbReference>
<protein>
    <submittedName>
        <fullName evidence="2">Uncharacterized protein</fullName>
    </submittedName>
</protein>
<comment type="caution">
    <text evidence="2">The sequence shown here is derived from an EMBL/GenBank/DDBJ whole genome shotgun (WGS) entry which is preliminary data.</text>
</comment>
<evidence type="ECO:0000256" key="1">
    <source>
        <dbReference type="SAM" id="Phobius"/>
    </source>
</evidence>